<reference evidence="1 2" key="1">
    <citation type="submission" date="2013-06" db="EMBL/GenBank/DDBJ databases">
        <title>Whole genome shotgun sequence of Bacillus selenatarsenatis SF-1.</title>
        <authorList>
            <person name="Kuroda M."/>
            <person name="Sei K."/>
            <person name="Yamashita M."/>
            <person name="Ike M."/>
        </authorList>
    </citation>
    <scope>NUCLEOTIDE SEQUENCE [LARGE SCALE GENOMIC DNA]</scope>
    <source>
        <strain evidence="1 2">SF-1</strain>
    </source>
</reference>
<dbReference type="InterPro" id="IPR025004">
    <property type="entry name" value="SenN/SenS"/>
</dbReference>
<organism evidence="1 2">
    <name type="scientific">Mesobacillus selenatarsenatis (strain DSM 18680 / JCM 14380 / FERM P-15431 / SF-1)</name>
    <dbReference type="NCBI Taxonomy" id="1321606"/>
    <lineage>
        <taxon>Bacteria</taxon>
        <taxon>Bacillati</taxon>
        <taxon>Bacillota</taxon>
        <taxon>Bacilli</taxon>
        <taxon>Bacillales</taxon>
        <taxon>Bacillaceae</taxon>
        <taxon>Mesobacillus</taxon>
    </lineage>
</organism>
<dbReference type="Proteomes" id="UP000031014">
    <property type="component" value="Unassembled WGS sequence"/>
</dbReference>
<dbReference type="RefSeq" id="WP_156972738.1">
    <property type="nucleotide sequence ID" value="NZ_BASE01000106.1"/>
</dbReference>
<gene>
    <name evidence="1" type="ORF">SAMD00020551_4215</name>
</gene>
<evidence type="ECO:0000313" key="2">
    <source>
        <dbReference type="Proteomes" id="UP000031014"/>
    </source>
</evidence>
<dbReference type="EMBL" id="BASE01000106">
    <property type="protein sequence ID" value="GAM16043.1"/>
    <property type="molecule type" value="Genomic_DNA"/>
</dbReference>
<name>A0A0A8X7Z8_MESS1</name>
<dbReference type="AlphaFoldDB" id="A0A0A8X7Z8"/>
<dbReference type="Pfam" id="PF13040">
    <property type="entry name" value="Fur_reg_FbpB"/>
    <property type="match status" value="1"/>
</dbReference>
<dbReference type="STRING" id="1321606.SAMD00020551_4215"/>
<keyword evidence="2" id="KW-1185">Reference proteome</keyword>
<proteinExistence type="predicted"/>
<sequence length="42" mass="5201">MKKLQLRFEELVKKNKEELLADQKRIEIIEKRLDDKYTNPKK</sequence>
<protein>
    <recommendedName>
        <fullName evidence="3">FbpB family small basic protein</fullName>
    </recommendedName>
</protein>
<comment type="caution">
    <text evidence="1">The sequence shown here is derived from an EMBL/GenBank/DDBJ whole genome shotgun (WGS) entry which is preliminary data.</text>
</comment>
<evidence type="ECO:0008006" key="3">
    <source>
        <dbReference type="Google" id="ProtNLM"/>
    </source>
</evidence>
<accession>A0A0A8X7Z8</accession>
<evidence type="ECO:0000313" key="1">
    <source>
        <dbReference type="EMBL" id="GAM16043.1"/>
    </source>
</evidence>